<reference evidence="1 2" key="1">
    <citation type="submission" date="2019-08" db="EMBL/GenBank/DDBJ databases">
        <title>Deep-cultivation of Planctomycetes and their phenomic and genomic characterization uncovers novel biology.</title>
        <authorList>
            <person name="Wiegand S."/>
            <person name="Jogler M."/>
            <person name="Boedeker C."/>
            <person name="Pinto D."/>
            <person name="Vollmers J."/>
            <person name="Rivas-Marin E."/>
            <person name="Kohn T."/>
            <person name="Peeters S.H."/>
            <person name="Heuer A."/>
            <person name="Rast P."/>
            <person name="Oberbeckmann S."/>
            <person name="Bunk B."/>
            <person name="Jeske O."/>
            <person name="Meyerdierks A."/>
            <person name="Storesund J.E."/>
            <person name="Kallscheuer N."/>
            <person name="Luecker S."/>
            <person name="Lage O.M."/>
            <person name="Pohl T."/>
            <person name="Merkel B.J."/>
            <person name="Hornburger P."/>
            <person name="Mueller R.-W."/>
            <person name="Bruemmer F."/>
            <person name="Labrenz M."/>
            <person name="Spormann A.M."/>
            <person name="Op Den Camp H."/>
            <person name="Overmann J."/>
            <person name="Amann R."/>
            <person name="Jetten M.S.M."/>
            <person name="Mascher T."/>
            <person name="Medema M.H."/>
            <person name="Devos D.P."/>
            <person name="Kaster A.-K."/>
            <person name="Ovreas L."/>
            <person name="Rohde M."/>
            <person name="Galperin M.Y."/>
            <person name="Jogler C."/>
        </authorList>
    </citation>
    <scope>NUCLEOTIDE SEQUENCE [LARGE SCALE GENOMIC DNA]</scope>
    <source>
        <strain evidence="1 2">LF1</strain>
    </source>
</reference>
<dbReference type="OrthoDB" id="237762at2"/>
<comment type="caution">
    <text evidence="1">The sequence shown here is derived from an EMBL/GenBank/DDBJ whole genome shotgun (WGS) entry which is preliminary data.</text>
</comment>
<gene>
    <name evidence="1" type="ORF">LF1_07200</name>
</gene>
<protein>
    <submittedName>
        <fullName evidence="1">Uncharacterized protein</fullName>
    </submittedName>
</protein>
<dbReference type="Proteomes" id="UP000322699">
    <property type="component" value="Unassembled WGS sequence"/>
</dbReference>
<accession>A0A5B1CG26</accession>
<sequence>MTKRKWTKEIIVERLRKWHEEGVPANALSRQDSAMTSMACYLFGSWRMTLDEAGIKPARKKWHRDRIILELQRTRGQGLPVPATLVSAARSEFGTLRSACKAAGVRCLCRKLAHLDWNRDMVIEAIKKRHDDGRPLQLTTHEDPRLYATAVRLFGTWGNARAAAGHPRPPMGKLSAEEVVATIRDHAAGGGDVLELRRDEMFYRSARRRFESWLNACEAAGVSVKRVRRWTPEKVIKAILKRQADGLDLHKTWQEDQSLNGAARHHFGSWRAAIKAAGIEPIRTERWNKQRVIERLRVWHERGTATNLVQSDSRLSSACYRYFGSHVAAMEAAGIERRESNGRNGRVWTKERVLVAIQDRFLAGDPKDQFGFGDRGLGDAAKRLFGSWLAAVAAAGLKDKVNFKPNPRRWDPARVLAEIQKWKAKGGKLIHVHQEFPSLFIGAKTHFGSWNRAIEAAGLTPECKRHTSAEVLAMIRQRHREGLSLDSRDPGCKYLLNRTRRRFGSWEKGLIAAGVVSPDGKKVAS</sequence>
<keyword evidence="2" id="KW-1185">Reference proteome</keyword>
<evidence type="ECO:0000313" key="2">
    <source>
        <dbReference type="Proteomes" id="UP000322699"/>
    </source>
</evidence>
<proteinExistence type="predicted"/>
<name>A0A5B1CG26_9BACT</name>
<dbReference type="EMBL" id="VRLW01000001">
    <property type="protein sequence ID" value="KAA1258204.1"/>
    <property type="molecule type" value="Genomic_DNA"/>
</dbReference>
<dbReference type="AlphaFoldDB" id="A0A5B1CG26"/>
<dbReference type="RefSeq" id="WP_068258770.1">
    <property type="nucleotide sequence ID" value="NZ_LWSK01000007.1"/>
</dbReference>
<organism evidence="1 2">
    <name type="scientific">Rubripirellula obstinata</name>
    <dbReference type="NCBI Taxonomy" id="406547"/>
    <lineage>
        <taxon>Bacteria</taxon>
        <taxon>Pseudomonadati</taxon>
        <taxon>Planctomycetota</taxon>
        <taxon>Planctomycetia</taxon>
        <taxon>Pirellulales</taxon>
        <taxon>Pirellulaceae</taxon>
        <taxon>Rubripirellula</taxon>
    </lineage>
</organism>
<evidence type="ECO:0000313" key="1">
    <source>
        <dbReference type="EMBL" id="KAA1258204.1"/>
    </source>
</evidence>